<sequence length="406" mass="47793">MKKQLFLLVISVLSINIHSQITFEKGYYINNSDQKIECLIKNKESRNTPTTFDYKLSEEREEKVLTVNDVKEFGIYNIVKYIRFEGKIDKSSMVMSSMSNTKNPEFQKETLFLKVLIEGKANLYSYEEPNLLKFFYKNENSKISQLVFKNYMPVNDVIHKNERYKQQLLNDLKCENITMNQIKNLEYKKNRLVSFFKKYNNCNNSENITFEKKQKRDLLNLTLRPGFKNSSLKIENGNYRGLSIRDADFNNELGFRFGLEVELLMPYNRNKWSLIIEPTYQSYKSEKEYSDRSVNKITVDYKSIEIPIGIRHYLFLNNNSKLFINGSAIFDLNSDSSIVFDFNGSSSTEKLEIESRPNMAFGFGYKHHDKYSLELRYQTNRNVLNKYAAWSSKYSALSVIFGYSLL</sequence>
<accession>A0ABT8X246</accession>
<keyword evidence="2" id="KW-1185">Reference proteome</keyword>
<name>A0ABT8X246_9FLAO</name>
<protein>
    <submittedName>
        <fullName evidence="1">tRNA modification GTPase</fullName>
    </submittedName>
</protein>
<dbReference type="RefSeq" id="WP_303282620.1">
    <property type="nucleotide sequence ID" value="NZ_BAABCZ010000011.1"/>
</dbReference>
<gene>
    <name evidence="1" type="ORF">Q4Q39_11460</name>
</gene>
<evidence type="ECO:0000313" key="2">
    <source>
        <dbReference type="Proteomes" id="UP001176891"/>
    </source>
</evidence>
<comment type="caution">
    <text evidence="1">The sequence shown here is derived from an EMBL/GenBank/DDBJ whole genome shotgun (WGS) entry which is preliminary data.</text>
</comment>
<proteinExistence type="predicted"/>
<organism evidence="1 2">
    <name type="scientific">Flavivirga amylovorans</name>
    <dbReference type="NCBI Taxonomy" id="870486"/>
    <lineage>
        <taxon>Bacteria</taxon>
        <taxon>Pseudomonadati</taxon>
        <taxon>Bacteroidota</taxon>
        <taxon>Flavobacteriia</taxon>
        <taxon>Flavobacteriales</taxon>
        <taxon>Flavobacteriaceae</taxon>
        <taxon>Flavivirga</taxon>
    </lineage>
</organism>
<evidence type="ECO:0000313" key="1">
    <source>
        <dbReference type="EMBL" id="MDO5988021.1"/>
    </source>
</evidence>
<dbReference type="Proteomes" id="UP001176891">
    <property type="component" value="Unassembled WGS sequence"/>
</dbReference>
<dbReference type="EMBL" id="JAUOEM010000003">
    <property type="protein sequence ID" value="MDO5988021.1"/>
    <property type="molecule type" value="Genomic_DNA"/>
</dbReference>
<reference evidence="1" key="1">
    <citation type="submission" date="2023-07" db="EMBL/GenBank/DDBJ databases">
        <title>Two novel species in the genus Flavivirga.</title>
        <authorList>
            <person name="Kwon K."/>
        </authorList>
    </citation>
    <scope>NUCLEOTIDE SEQUENCE</scope>
    <source>
        <strain evidence="1">KACC 14157</strain>
    </source>
</reference>